<keyword evidence="6" id="KW-1185">Reference proteome</keyword>
<dbReference type="Gene3D" id="1.10.510.40">
    <property type="match status" value="1"/>
</dbReference>
<gene>
    <name evidence="5" type="ordered locus">RPB_4393</name>
</gene>
<sequence length="577" mass="65210">MPLPFDIVDRPEERVVRQLTAAALYENLFGAVDQTGGDARSFSWCSNGRAWRARGRLGAFGRPRLEAGTVAWRASSEWRQASIEDVVSALPCAEHDRTQLGRELAQTAALMRSNLQHLPRRDRRQMTFSELDAAIDEGHPYHPCFKSRTGFSEADHRAYGPEAAHTFRVVWLAVARDLLHLSLPAREDVFWEREIGAEDLQRLRARAAALGLDERGFGLMPIHPWQWRDLSDHRLRPLIQSGRVHHLGSAGDPRRASQSVRSLSNARDPRASGVKLAMNIVNTSTRRTIEPHSVGTAPVLSHWLGEVVSRDPLFRDRYRLDILREHAGAIVDRDGPLGGQIAAIWRESVESKLAGGEAAAPLNALMAVEADGRPFIEPWLIRYGIDEWIERFIEAAVLPVWRLLVVHGIATEAHGQNMVLVHRDGWPERLILRDFHDSLEFVPGFLASPALAPDFETLNPFYRDAQPNQYYWMQRPEDLRDLFVDCLFVFNLSEISHLLQSFYGLNESAFWYRVTQRLLADVAEYNLDPRVARLGFGTREIVTESLLARKLGLNGPDFQHKVPNALAGLSLMTREPA</sequence>
<accession>Q2IRT1</accession>
<evidence type="ECO:0000259" key="3">
    <source>
        <dbReference type="Pfam" id="PF04183"/>
    </source>
</evidence>
<reference evidence="5 6" key="1">
    <citation type="submission" date="2006-01" db="EMBL/GenBank/DDBJ databases">
        <title>Complete sequence of Rhodopseudomonas palustris HaA2.</title>
        <authorList>
            <consortium name="US DOE Joint Genome Institute"/>
            <person name="Copeland A."/>
            <person name="Lucas S."/>
            <person name="Lapidus A."/>
            <person name="Barry K."/>
            <person name="Detter J.C."/>
            <person name="Glavina T."/>
            <person name="Hammon N."/>
            <person name="Israni S."/>
            <person name="Pitluck S."/>
            <person name="Chain P."/>
            <person name="Malfatti S."/>
            <person name="Shin M."/>
            <person name="Vergez L."/>
            <person name="Schmutz J."/>
            <person name="Larimer F."/>
            <person name="Land M."/>
            <person name="Hauser L."/>
            <person name="Pelletier D.A."/>
            <person name="Kyrpides N."/>
            <person name="Anderson I."/>
            <person name="Oda Y."/>
            <person name="Harwood C.S."/>
            <person name="Richardson P."/>
        </authorList>
    </citation>
    <scope>NUCLEOTIDE SEQUENCE [LARGE SCALE GENOMIC DNA]</scope>
    <source>
        <strain evidence="5 6">HaA2</strain>
    </source>
</reference>
<dbReference type="eggNOG" id="COG4264">
    <property type="taxonomic scope" value="Bacteria"/>
</dbReference>
<proteinExistence type="predicted"/>
<dbReference type="RefSeq" id="WP_011443263.1">
    <property type="nucleotide sequence ID" value="NC_007778.1"/>
</dbReference>
<feature type="domain" description="Aerobactin siderophore biosynthesis IucA/IucC-like C-terminal" evidence="4">
    <location>
        <begin position="387"/>
        <end position="525"/>
    </location>
</feature>
<dbReference type="STRING" id="316058.RPB_4393"/>
<dbReference type="HOGENOM" id="CLU_018524_0_1_5"/>
<dbReference type="PANTHER" id="PTHR34384">
    <property type="entry name" value="L-2,3-DIAMINOPROPANOATE--CITRATE LIGASE"/>
    <property type="match status" value="1"/>
</dbReference>
<name>Q2IRT1_RHOP2</name>
<dbReference type="GO" id="GO:0016881">
    <property type="term" value="F:acid-amino acid ligase activity"/>
    <property type="evidence" value="ECO:0007669"/>
    <property type="project" value="UniProtKB-ARBA"/>
</dbReference>
<evidence type="ECO:0000256" key="1">
    <source>
        <dbReference type="ARBA" id="ARBA00004924"/>
    </source>
</evidence>
<evidence type="ECO:0000259" key="4">
    <source>
        <dbReference type="Pfam" id="PF06276"/>
    </source>
</evidence>
<evidence type="ECO:0000313" key="5">
    <source>
        <dbReference type="EMBL" id="ABD09079.1"/>
    </source>
</evidence>
<dbReference type="InterPro" id="IPR037455">
    <property type="entry name" value="LucA/IucC-like"/>
</dbReference>
<feature type="compositionally biased region" description="Polar residues" evidence="2">
    <location>
        <begin position="256"/>
        <end position="265"/>
    </location>
</feature>
<evidence type="ECO:0000313" key="6">
    <source>
        <dbReference type="Proteomes" id="UP000008809"/>
    </source>
</evidence>
<protein>
    <submittedName>
        <fullName evidence="5">IucA/IucC</fullName>
    </submittedName>
</protein>
<dbReference type="InterPro" id="IPR022770">
    <property type="entry name" value="IucA/IucC-like_C"/>
</dbReference>
<dbReference type="Gene3D" id="6.10.250.3370">
    <property type="match status" value="1"/>
</dbReference>
<dbReference type="KEGG" id="rpb:RPB_4393"/>
<dbReference type="PANTHER" id="PTHR34384:SF6">
    <property type="entry name" value="STAPHYLOFERRIN B SYNTHASE"/>
    <property type="match status" value="1"/>
</dbReference>
<dbReference type="EMBL" id="CP000250">
    <property type="protein sequence ID" value="ABD09079.1"/>
    <property type="molecule type" value="Genomic_DNA"/>
</dbReference>
<organism evidence="5 6">
    <name type="scientific">Rhodopseudomonas palustris (strain HaA2)</name>
    <dbReference type="NCBI Taxonomy" id="316058"/>
    <lineage>
        <taxon>Bacteria</taxon>
        <taxon>Pseudomonadati</taxon>
        <taxon>Pseudomonadota</taxon>
        <taxon>Alphaproteobacteria</taxon>
        <taxon>Hyphomicrobiales</taxon>
        <taxon>Nitrobacteraceae</taxon>
        <taxon>Rhodopseudomonas</taxon>
    </lineage>
</organism>
<dbReference type="InterPro" id="IPR007310">
    <property type="entry name" value="Aerobactin_biosyn_IucA/IucC_N"/>
</dbReference>
<comment type="pathway">
    <text evidence="1">Siderophore biosynthesis.</text>
</comment>
<dbReference type="Pfam" id="PF04183">
    <property type="entry name" value="IucA_IucC"/>
    <property type="match status" value="1"/>
</dbReference>
<dbReference type="Proteomes" id="UP000008809">
    <property type="component" value="Chromosome"/>
</dbReference>
<feature type="domain" description="Aerobactin siderophore biosynthesis IucA/IucC N-terminal" evidence="3">
    <location>
        <begin position="128"/>
        <end position="367"/>
    </location>
</feature>
<evidence type="ECO:0000256" key="2">
    <source>
        <dbReference type="SAM" id="MobiDB-lite"/>
    </source>
</evidence>
<dbReference type="Pfam" id="PF06276">
    <property type="entry name" value="FhuF"/>
    <property type="match status" value="1"/>
</dbReference>
<dbReference type="GO" id="GO:0019290">
    <property type="term" value="P:siderophore biosynthetic process"/>
    <property type="evidence" value="ECO:0007669"/>
    <property type="project" value="InterPro"/>
</dbReference>
<feature type="region of interest" description="Disordered" evidence="2">
    <location>
        <begin position="245"/>
        <end position="270"/>
    </location>
</feature>
<dbReference type="AlphaFoldDB" id="Q2IRT1"/>